<keyword evidence="2" id="KW-1185">Reference proteome</keyword>
<dbReference type="EMBL" id="JAYMYS010000005">
    <property type="protein sequence ID" value="KAK7392139.1"/>
    <property type="molecule type" value="Genomic_DNA"/>
</dbReference>
<proteinExistence type="predicted"/>
<dbReference type="AlphaFoldDB" id="A0AAN9XH98"/>
<reference evidence="1 2" key="1">
    <citation type="submission" date="2024-01" db="EMBL/GenBank/DDBJ databases">
        <title>The genomes of 5 underutilized Papilionoideae crops provide insights into root nodulation and disease resistanc.</title>
        <authorList>
            <person name="Jiang F."/>
        </authorList>
    </citation>
    <scope>NUCLEOTIDE SEQUENCE [LARGE SCALE GENOMIC DNA]</scope>
    <source>
        <strain evidence="1">DUOXIRENSHENG_FW03</strain>
        <tissue evidence="1">Leaves</tissue>
    </source>
</reference>
<organism evidence="1 2">
    <name type="scientific">Psophocarpus tetragonolobus</name>
    <name type="common">Winged bean</name>
    <name type="synonym">Dolichos tetragonolobus</name>
    <dbReference type="NCBI Taxonomy" id="3891"/>
    <lineage>
        <taxon>Eukaryota</taxon>
        <taxon>Viridiplantae</taxon>
        <taxon>Streptophyta</taxon>
        <taxon>Embryophyta</taxon>
        <taxon>Tracheophyta</taxon>
        <taxon>Spermatophyta</taxon>
        <taxon>Magnoliopsida</taxon>
        <taxon>eudicotyledons</taxon>
        <taxon>Gunneridae</taxon>
        <taxon>Pentapetalae</taxon>
        <taxon>rosids</taxon>
        <taxon>fabids</taxon>
        <taxon>Fabales</taxon>
        <taxon>Fabaceae</taxon>
        <taxon>Papilionoideae</taxon>
        <taxon>50 kb inversion clade</taxon>
        <taxon>NPAAA clade</taxon>
        <taxon>indigoferoid/millettioid clade</taxon>
        <taxon>Phaseoleae</taxon>
        <taxon>Psophocarpus</taxon>
    </lineage>
</organism>
<comment type="caution">
    <text evidence="1">The sequence shown here is derived from an EMBL/GenBank/DDBJ whole genome shotgun (WGS) entry which is preliminary data.</text>
</comment>
<evidence type="ECO:0000313" key="1">
    <source>
        <dbReference type="EMBL" id="KAK7392139.1"/>
    </source>
</evidence>
<dbReference type="Proteomes" id="UP001386955">
    <property type="component" value="Unassembled WGS sequence"/>
</dbReference>
<accession>A0AAN9XH98</accession>
<protein>
    <submittedName>
        <fullName evidence="1">Uncharacterized protein</fullName>
    </submittedName>
</protein>
<name>A0AAN9XH98_PSOTE</name>
<evidence type="ECO:0000313" key="2">
    <source>
        <dbReference type="Proteomes" id="UP001386955"/>
    </source>
</evidence>
<gene>
    <name evidence="1" type="ORF">VNO78_20569</name>
</gene>
<sequence>MYLKFGAIIQRDLKQDLLLELLTKLWIQNEPCQSLCPLYFTWTKKKQHPSLYESIFFLFQIKKIRGLSIEGPLCSVHKWAAGRFQRWGDMRRGTSSINKEVLYKLRS</sequence>